<reference evidence="6" key="1">
    <citation type="submission" date="2014-12" db="EMBL/GenBank/DDBJ databases">
        <title>Complete genome sequence of a multi-drug resistant Klebsiella pneumoniae.</title>
        <authorList>
            <person name="Hua X."/>
            <person name="Chen Q."/>
            <person name="Li X."/>
            <person name="Feng Y."/>
            <person name="Ruan Z."/>
            <person name="Yu Y."/>
        </authorList>
    </citation>
    <scope>NUCLEOTIDE SEQUENCE [LARGE SCALE GENOMIC DNA]</scope>
    <source>
        <strain evidence="6">5.12</strain>
    </source>
</reference>
<dbReference type="Pfam" id="PF04333">
    <property type="entry name" value="MlaA"/>
    <property type="match status" value="1"/>
</dbReference>
<dbReference type="GO" id="GO:0016020">
    <property type="term" value="C:membrane"/>
    <property type="evidence" value="ECO:0007669"/>
    <property type="project" value="InterPro"/>
</dbReference>
<feature type="chain" id="PRO_5026916552" evidence="4">
    <location>
        <begin position="21"/>
        <end position="300"/>
    </location>
</feature>
<dbReference type="InterPro" id="IPR007428">
    <property type="entry name" value="MlaA"/>
</dbReference>
<dbReference type="PRINTS" id="PR01805">
    <property type="entry name" value="VACJLIPOPROT"/>
</dbReference>
<evidence type="ECO:0000313" key="6">
    <source>
        <dbReference type="Proteomes" id="UP000219285"/>
    </source>
</evidence>
<dbReference type="Proteomes" id="UP000219285">
    <property type="component" value="Chromosome"/>
</dbReference>
<dbReference type="PANTHER" id="PTHR30035">
    <property type="entry name" value="LIPOPROTEIN VACJ-RELATED"/>
    <property type="match status" value="1"/>
</dbReference>
<gene>
    <name evidence="5" type="ORF">CA267_016870</name>
</gene>
<evidence type="ECO:0000313" key="5">
    <source>
        <dbReference type="EMBL" id="QJR82301.1"/>
    </source>
</evidence>
<evidence type="ECO:0000256" key="4">
    <source>
        <dbReference type="SAM" id="SignalP"/>
    </source>
</evidence>
<evidence type="ECO:0000256" key="3">
    <source>
        <dbReference type="SAM" id="MobiDB-lite"/>
    </source>
</evidence>
<sequence length="300" mass="33869">MVYMQAFKQIVIILAVGVIAGCATPQESEEQATQSNQTKEERQQPNQNVEQLSAGKSVTVETSQGKISVEPTVVAVTDAQGSSDVATGDFYYDPWEGFNRSVFGFNNYLYQYVLIPASNGYQYVVPVVVRDKIGNAFDNIREPLNLVNNLFAGEVDEAGVNLGRFVINSTVGILGLFDPATNWFEMEPKKQTIADTLQRYDVQSGPYLVLPLLGPSDTRGAFSTVTEGFIHPINQFFEPPESYQLRTADGFDDFSNQSDTYQQLYQQAEDPYIYFRNQYIQGQRRDELFQYNNEQQQDEK</sequence>
<keyword evidence="5" id="KW-0449">Lipoprotein</keyword>
<dbReference type="EMBL" id="CP052766">
    <property type="protein sequence ID" value="QJR82301.1"/>
    <property type="molecule type" value="Genomic_DNA"/>
</dbReference>
<feature type="signal peptide" evidence="4">
    <location>
        <begin position="1"/>
        <end position="20"/>
    </location>
</feature>
<comment type="similarity">
    <text evidence="1">Belongs to the MlaA family.</text>
</comment>
<keyword evidence="2 4" id="KW-0732">Signal</keyword>
<dbReference type="GO" id="GO:0120010">
    <property type="term" value="P:intermembrane phospholipid transfer"/>
    <property type="evidence" value="ECO:0007669"/>
    <property type="project" value="TreeGrafter"/>
</dbReference>
<organism evidence="5 6">
    <name type="scientific">Alteromonas pelagimontana</name>
    <dbReference type="NCBI Taxonomy" id="1858656"/>
    <lineage>
        <taxon>Bacteria</taxon>
        <taxon>Pseudomonadati</taxon>
        <taxon>Pseudomonadota</taxon>
        <taxon>Gammaproteobacteria</taxon>
        <taxon>Alteromonadales</taxon>
        <taxon>Alteromonadaceae</taxon>
        <taxon>Alteromonas/Salinimonas group</taxon>
        <taxon>Alteromonas</taxon>
    </lineage>
</organism>
<name>A0A6M4MGH7_9ALTE</name>
<dbReference type="OrthoDB" id="9785326at2"/>
<keyword evidence="6" id="KW-1185">Reference proteome</keyword>
<feature type="compositionally biased region" description="Polar residues" evidence="3">
    <location>
        <begin position="44"/>
        <end position="55"/>
    </location>
</feature>
<protein>
    <submittedName>
        <fullName evidence="5">VacJ family lipoprotein</fullName>
    </submittedName>
</protein>
<accession>A0A6M4MGH7</accession>
<dbReference type="PANTHER" id="PTHR30035:SF3">
    <property type="entry name" value="INTERMEMBRANE PHOSPHOLIPID TRANSPORT SYSTEM LIPOPROTEIN MLAA"/>
    <property type="match status" value="1"/>
</dbReference>
<evidence type="ECO:0000256" key="1">
    <source>
        <dbReference type="ARBA" id="ARBA00010634"/>
    </source>
</evidence>
<dbReference type="KEGG" id="apel:CA267_016870"/>
<proteinExistence type="inferred from homology"/>
<evidence type="ECO:0000256" key="2">
    <source>
        <dbReference type="ARBA" id="ARBA00022729"/>
    </source>
</evidence>
<feature type="region of interest" description="Disordered" evidence="3">
    <location>
        <begin position="29"/>
        <end position="55"/>
    </location>
</feature>
<reference evidence="5 6" key="2">
    <citation type="submission" date="2020-04" db="EMBL/GenBank/DDBJ databases">
        <title>Complete genome sequence of Alteromonas pelagimontana 5.12T.</title>
        <authorList>
            <person name="Sinha R.K."/>
            <person name="Krishnan K.P."/>
            <person name="Kurian J.P."/>
        </authorList>
    </citation>
    <scope>NUCLEOTIDE SEQUENCE [LARGE SCALE GENOMIC DNA]</scope>
    <source>
        <strain evidence="5 6">5.12</strain>
    </source>
</reference>
<dbReference type="AlphaFoldDB" id="A0A6M4MGH7"/>